<dbReference type="GeneID" id="93159416"/>
<dbReference type="AlphaFoldDB" id="A0A6N7VJ53"/>
<evidence type="ECO:0000313" key="1">
    <source>
        <dbReference type="EMBL" id="MSS56998.1"/>
    </source>
</evidence>
<protein>
    <submittedName>
        <fullName evidence="1">Uncharacterized protein</fullName>
    </submittedName>
</protein>
<dbReference type="RefSeq" id="WP_154556548.1">
    <property type="nucleotide sequence ID" value="NZ_JAQXZU010000039.1"/>
</dbReference>
<dbReference type="EMBL" id="VUMR01000059">
    <property type="protein sequence ID" value="MSS56998.1"/>
    <property type="molecule type" value="Genomic_DNA"/>
</dbReference>
<organism evidence="1 2">
    <name type="scientific">Holdemanella porci</name>
    <dbReference type="NCBI Taxonomy" id="2652276"/>
    <lineage>
        <taxon>Bacteria</taxon>
        <taxon>Bacillati</taxon>
        <taxon>Bacillota</taxon>
        <taxon>Erysipelotrichia</taxon>
        <taxon>Erysipelotrichales</taxon>
        <taxon>Erysipelotrichaceae</taxon>
        <taxon>Holdemanella</taxon>
    </lineage>
</organism>
<evidence type="ECO:0000313" key="2">
    <source>
        <dbReference type="Proteomes" id="UP000434241"/>
    </source>
</evidence>
<gene>
    <name evidence="1" type="ORF">FYJ55_08990</name>
</gene>
<dbReference type="Proteomes" id="UP000434241">
    <property type="component" value="Unassembled WGS sequence"/>
</dbReference>
<proteinExistence type="predicted"/>
<accession>A0A6N7VJ53</accession>
<name>A0A6N7VJ53_9FIRM</name>
<comment type="caution">
    <text evidence="1">The sequence shown here is derived from an EMBL/GenBank/DDBJ whole genome shotgun (WGS) entry which is preliminary data.</text>
</comment>
<reference evidence="1 2" key="1">
    <citation type="submission" date="2019-08" db="EMBL/GenBank/DDBJ databases">
        <title>In-depth cultivation of the pig gut microbiome towards novel bacterial diversity and tailored functional studies.</title>
        <authorList>
            <person name="Wylensek D."/>
            <person name="Hitch T.C.A."/>
            <person name="Clavel T."/>
        </authorList>
    </citation>
    <scope>NUCLEOTIDE SEQUENCE [LARGE SCALE GENOMIC DNA]</scope>
    <source>
        <strain evidence="1 2">LKV-472-APC-3</strain>
    </source>
</reference>
<keyword evidence="2" id="KW-1185">Reference proteome</keyword>
<sequence length="154" mass="18249">MNKIEKIQISNIKDISLLVALDSIELEKTLGYHDLFLLWSPTFQKAGIPVYIVFPDESEQLKEYCQYYNTYIHYVSDLELIKRLDCIQEKIVFGKKYSVILSKMYVVHNGNLLEEQKRINNKTIKKLYIKALELKFENFIKKIKNSVDIPNILW</sequence>